<dbReference type="Gene3D" id="3.30.420.10">
    <property type="entry name" value="Ribonuclease H-like superfamily/Ribonuclease H"/>
    <property type="match status" value="1"/>
</dbReference>
<dbReference type="InterPro" id="IPR050900">
    <property type="entry name" value="Transposase_IS3/IS150/IS904"/>
</dbReference>
<evidence type="ECO:0000313" key="2">
    <source>
        <dbReference type="EMBL" id="MEQ2566487.1"/>
    </source>
</evidence>
<dbReference type="RefSeq" id="WP_368001515.1">
    <property type="nucleotide sequence ID" value="NZ_JBBMFI010000082.1"/>
</dbReference>
<sequence>NLEITGINQVWTTDITYIKTIDEGNYYLITYMDAYSRKIVAWNLEEHQTSNEMIETLKKAVDERNPEPGLIIHSDKGSQMRSESYREFISSHNFAYSYTSLNHSCDENAAQESFHASLKKECIYQHKIRNYLQAYSLIYNYIENFYNTKRIHSSINYLSPCDFEKSL</sequence>
<dbReference type="EMBL" id="JBBMFI010000082">
    <property type="protein sequence ID" value="MEQ2566487.1"/>
    <property type="molecule type" value="Genomic_DNA"/>
</dbReference>
<reference evidence="2 3" key="1">
    <citation type="submission" date="2024-03" db="EMBL/GenBank/DDBJ databases">
        <title>Human intestinal bacterial collection.</title>
        <authorList>
            <person name="Pauvert C."/>
            <person name="Hitch T.C.A."/>
            <person name="Clavel T."/>
        </authorList>
    </citation>
    <scope>NUCLEOTIDE SEQUENCE [LARGE SCALE GENOMIC DNA]</scope>
    <source>
        <strain evidence="2 3">CLA-AP-H18</strain>
    </source>
</reference>
<dbReference type="InterPro" id="IPR036397">
    <property type="entry name" value="RNaseH_sf"/>
</dbReference>
<dbReference type="PANTHER" id="PTHR46889:SF4">
    <property type="entry name" value="TRANSPOSASE INSO FOR INSERTION SEQUENCE ELEMENT IS911B-RELATED"/>
    <property type="match status" value="1"/>
</dbReference>
<proteinExistence type="predicted"/>
<organism evidence="2 3">
    <name type="scientific">Ruminococcoides intestinihominis</name>
    <dbReference type="NCBI Taxonomy" id="3133161"/>
    <lineage>
        <taxon>Bacteria</taxon>
        <taxon>Bacillati</taxon>
        <taxon>Bacillota</taxon>
        <taxon>Clostridia</taxon>
        <taxon>Eubacteriales</taxon>
        <taxon>Oscillospiraceae</taxon>
        <taxon>Ruminococcoides</taxon>
    </lineage>
</organism>
<gene>
    <name evidence="2" type="ORF">ABFO16_09655</name>
</gene>
<evidence type="ECO:0000313" key="3">
    <source>
        <dbReference type="Proteomes" id="UP001478133"/>
    </source>
</evidence>
<dbReference type="Pfam" id="PF00665">
    <property type="entry name" value="rve"/>
    <property type="match status" value="1"/>
</dbReference>
<dbReference type="Proteomes" id="UP001478133">
    <property type="component" value="Unassembled WGS sequence"/>
</dbReference>
<keyword evidence="3" id="KW-1185">Reference proteome</keyword>
<accession>A0ABV1HVY7</accession>
<protein>
    <submittedName>
        <fullName evidence="2">IS3 family transposase</fullName>
    </submittedName>
</protein>
<dbReference type="PROSITE" id="PS50994">
    <property type="entry name" value="INTEGRASE"/>
    <property type="match status" value="1"/>
</dbReference>
<feature type="domain" description="Integrase catalytic" evidence="1">
    <location>
        <begin position="2"/>
        <end position="167"/>
    </location>
</feature>
<dbReference type="InterPro" id="IPR048020">
    <property type="entry name" value="Transpos_IS3"/>
</dbReference>
<evidence type="ECO:0000259" key="1">
    <source>
        <dbReference type="PROSITE" id="PS50994"/>
    </source>
</evidence>
<comment type="caution">
    <text evidence="2">The sequence shown here is derived from an EMBL/GenBank/DDBJ whole genome shotgun (WGS) entry which is preliminary data.</text>
</comment>
<feature type="non-terminal residue" evidence="2">
    <location>
        <position position="167"/>
    </location>
</feature>
<dbReference type="InterPro" id="IPR001584">
    <property type="entry name" value="Integrase_cat-core"/>
</dbReference>
<feature type="non-terminal residue" evidence="2">
    <location>
        <position position="1"/>
    </location>
</feature>
<dbReference type="SUPFAM" id="SSF53098">
    <property type="entry name" value="Ribonuclease H-like"/>
    <property type="match status" value="1"/>
</dbReference>
<dbReference type="Pfam" id="PF13683">
    <property type="entry name" value="rve_3"/>
    <property type="match status" value="1"/>
</dbReference>
<dbReference type="PANTHER" id="PTHR46889">
    <property type="entry name" value="TRANSPOSASE INSF FOR INSERTION SEQUENCE IS3B-RELATED"/>
    <property type="match status" value="1"/>
</dbReference>
<dbReference type="InterPro" id="IPR012337">
    <property type="entry name" value="RNaseH-like_sf"/>
</dbReference>
<name>A0ABV1HVY7_9FIRM</name>
<dbReference type="NCBIfam" id="NF033516">
    <property type="entry name" value="transpos_IS3"/>
    <property type="match status" value="1"/>
</dbReference>